<accession>A0A085N2H3</accession>
<evidence type="ECO:0000256" key="1">
    <source>
        <dbReference type="SAM" id="MobiDB-lite"/>
    </source>
</evidence>
<dbReference type="Proteomes" id="UP000030758">
    <property type="component" value="Unassembled WGS sequence"/>
</dbReference>
<feature type="region of interest" description="Disordered" evidence="1">
    <location>
        <begin position="218"/>
        <end position="243"/>
    </location>
</feature>
<sequence>MGDTPFLILPYGRGACRRESIGSNIDYLTKHLSTIGGGESTKVYELAMRNFRDLPAPVFSTMPNGVRLKNEGIIGSNIDYLTKHLSTIGGGESTKVYELAMRNFRDLPAPVFSTMPNGVRLKNEGIIGSNIDYLTKHLSTIGGGESTKVYELAMRNFRDLPAPVFSTMPNGVRLKNEGIIGSNIDYLTKHLSTIGGGESTKVYELAMILSTNTEREKAVKGQEMKTNHPITKHPSFNPHKLDH</sequence>
<dbReference type="EMBL" id="KL367569">
    <property type="protein sequence ID" value="KFD63669.1"/>
    <property type="molecule type" value="Genomic_DNA"/>
</dbReference>
<protein>
    <submittedName>
        <fullName evidence="2">Uncharacterized protein</fullName>
    </submittedName>
</protein>
<dbReference type="AlphaFoldDB" id="A0A085N2H3"/>
<evidence type="ECO:0000313" key="2">
    <source>
        <dbReference type="EMBL" id="KFD63669.1"/>
    </source>
</evidence>
<reference evidence="2" key="1">
    <citation type="journal article" date="2014" name="Nat. Genet.">
        <title>Genome and transcriptome of the porcine whipworm Trichuris suis.</title>
        <authorList>
            <person name="Jex A.R."/>
            <person name="Nejsum P."/>
            <person name="Schwarz E.M."/>
            <person name="Hu L."/>
            <person name="Young N.D."/>
            <person name="Hall R.S."/>
            <person name="Korhonen P.K."/>
            <person name="Liao S."/>
            <person name="Thamsborg S."/>
            <person name="Xia J."/>
            <person name="Xu P."/>
            <person name="Wang S."/>
            <person name="Scheerlinck J.P."/>
            <person name="Hofmann A."/>
            <person name="Sternberg P.W."/>
            <person name="Wang J."/>
            <person name="Gasser R.B."/>
        </authorList>
    </citation>
    <scope>NUCLEOTIDE SEQUENCE [LARGE SCALE GENOMIC DNA]</scope>
    <source>
        <strain evidence="2">DCEP-RM93F</strain>
    </source>
</reference>
<organism evidence="2">
    <name type="scientific">Trichuris suis</name>
    <name type="common">pig whipworm</name>
    <dbReference type="NCBI Taxonomy" id="68888"/>
    <lineage>
        <taxon>Eukaryota</taxon>
        <taxon>Metazoa</taxon>
        <taxon>Ecdysozoa</taxon>
        <taxon>Nematoda</taxon>
        <taxon>Enoplea</taxon>
        <taxon>Dorylaimia</taxon>
        <taxon>Trichinellida</taxon>
        <taxon>Trichuridae</taxon>
        <taxon>Trichuris</taxon>
    </lineage>
</organism>
<proteinExistence type="predicted"/>
<gene>
    <name evidence="2" type="ORF">M514_24201</name>
</gene>
<name>A0A085N2H3_9BILA</name>